<evidence type="ECO:0000313" key="2">
    <source>
        <dbReference type="Proteomes" id="UP000324222"/>
    </source>
</evidence>
<proteinExistence type="predicted"/>
<gene>
    <name evidence="1" type="ORF">E2C01_084223</name>
</gene>
<accession>A0A5B7J3F9</accession>
<dbReference type="EMBL" id="VSRR010080512">
    <property type="protein sequence ID" value="MPC89285.1"/>
    <property type="molecule type" value="Genomic_DNA"/>
</dbReference>
<comment type="caution">
    <text evidence="1">The sequence shown here is derived from an EMBL/GenBank/DDBJ whole genome shotgun (WGS) entry which is preliminary data.</text>
</comment>
<keyword evidence="2" id="KW-1185">Reference proteome</keyword>
<dbReference type="Proteomes" id="UP000324222">
    <property type="component" value="Unassembled WGS sequence"/>
</dbReference>
<dbReference type="OrthoDB" id="411823at2759"/>
<name>A0A5B7J3F9_PORTR</name>
<organism evidence="1 2">
    <name type="scientific">Portunus trituberculatus</name>
    <name type="common">Swimming crab</name>
    <name type="synonym">Neptunus trituberculatus</name>
    <dbReference type="NCBI Taxonomy" id="210409"/>
    <lineage>
        <taxon>Eukaryota</taxon>
        <taxon>Metazoa</taxon>
        <taxon>Ecdysozoa</taxon>
        <taxon>Arthropoda</taxon>
        <taxon>Crustacea</taxon>
        <taxon>Multicrustacea</taxon>
        <taxon>Malacostraca</taxon>
        <taxon>Eumalacostraca</taxon>
        <taxon>Eucarida</taxon>
        <taxon>Decapoda</taxon>
        <taxon>Pleocyemata</taxon>
        <taxon>Brachyura</taxon>
        <taxon>Eubrachyura</taxon>
        <taxon>Portunoidea</taxon>
        <taxon>Portunidae</taxon>
        <taxon>Portuninae</taxon>
        <taxon>Portunus</taxon>
    </lineage>
</organism>
<evidence type="ECO:0000313" key="1">
    <source>
        <dbReference type="EMBL" id="MPC89285.1"/>
    </source>
</evidence>
<sequence length="118" mass="13074">MVGGKQDDNQPHQNCSNAYLHFLGGNAPTPQISLGPHPLQVVRSAKLLGVTVYDQLTWKLHVTATMRSAAYTLYMLRRLKSLGTPADELKGIYITFILPKLTYASPVWSTSLTCTKKQ</sequence>
<dbReference type="AlphaFoldDB" id="A0A5B7J3F9"/>
<reference evidence="1 2" key="1">
    <citation type="submission" date="2019-05" db="EMBL/GenBank/DDBJ databases">
        <title>Another draft genome of Portunus trituberculatus and its Hox gene families provides insights of decapod evolution.</title>
        <authorList>
            <person name="Jeong J.-H."/>
            <person name="Song I."/>
            <person name="Kim S."/>
            <person name="Choi T."/>
            <person name="Kim D."/>
            <person name="Ryu S."/>
            <person name="Kim W."/>
        </authorList>
    </citation>
    <scope>NUCLEOTIDE SEQUENCE [LARGE SCALE GENOMIC DNA]</scope>
    <source>
        <tissue evidence="1">Muscle</tissue>
    </source>
</reference>
<protein>
    <recommendedName>
        <fullName evidence="3">RNA-directed DNA polymerase from mobile element jockey</fullName>
    </recommendedName>
</protein>
<evidence type="ECO:0008006" key="3">
    <source>
        <dbReference type="Google" id="ProtNLM"/>
    </source>
</evidence>